<feature type="transmembrane region" description="Helical" evidence="1">
    <location>
        <begin position="59"/>
        <end position="78"/>
    </location>
</feature>
<name>A0A6J6CPG4_9ZZZZ</name>
<accession>A0A6J6CPG4</accession>
<dbReference type="InterPro" id="IPR003675">
    <property type="entry name" value="Rce1/LyrA-like_dom"/>
</dbReference>
<evidence type="ECO:0000313" key="3">
    <source>
        <dbReference type="EMBL" id="CAB4551648.1"/>
    </source>
</evidence>
<dbReference type="Pfam" id="PF02517">
    <property type="entry name" value="Rce1-like"/>
    <property type="match status" value="1"/>
</dbReference>
<feature type="transmembrane region" description="Helical" evidence="1">
    <location>
        <begin position="191"/>
        <end position="209"/>
    </location>
</feature>
<keyword evidence="1" id="KW-1133">Transmembrane helix</keyword>
<gene>
    <name evidence="3" type="ORF">UFOPK1591_00078</name>
</gene>
<reference evidence="3" key="1">
    <citation type="submission" date="2020-05" db="EMBL/GenBank/DDBJ databases">
        <authorList>
            <person name="Chiriac C."/>
            <person name="Salcher M."/>
            <person name="Ghai R."/>
            <person name="Kavagutti S V."/>
        </authorList>
    </citation>
    <scope>NUCLEOTIDE SEQUENCE</scope>
</reference>
<proteinExistence type="predicted"/>
<protein>
    <submittedName>
        <fullName evidence="3">Unannotated protein</fullName>
    </submittedName>
</protein>
<feature type="domain" description="CAAX prenyl protease 2/Lysostaphin resistance protein A-like" evidence="2">
    <location>
        <begin position="160"/>
        <end position="251"/>
    </location>
</feature>
<dbReference type="EMBL" id="CAEZTD010000003">
    <property type="protein sequence ID" value="CAB4551648.1"/>
    <property type="molecule type" value="Genomic_DNA"/>
</dbReference>
<dbReference type="GO" id="GO:0004175">
    <property type="term" value="F:endopeptidase activity"/>
    <property type="evidence" value="ECO:0007669"/>
    <property type="project" value="UniProtKB-ARBA"/>
</dbReference>
<keyword evidence="1" id="KW-0812">Transmembrane</keyword>
<dbReference type="AlphaFoldDB" id="A0A6J6CPG4"/>
<dbReference type="GO" id="GO:0080120">
    <property type="term" value="P:CAAX-box protein maturation"/>
    <property type="evidence" value="ECO:0007669"/>
    <property type="project" value="UniProtKB-ARBA"/>
</dbReference>
<sequence>MFVSLSRTLEVLGAGLIALAAPALFVARGTSVWPWLGYLALAGGLALAFSVNRSLGRDLTLIAVPLVMISLISVEANLEWGNVALMGTVLSAAVVFPYAMSRWVFREHAVRFPGRPGEPWSRGEWAWLGAVLLLGYAILPVYFITSGSYQNWPAVETPSEIARLFVGVGFVGIWDELFFICVIFALLRRHFSFWIANALQAIVFVSFLWELGYRSWGPLLTLPFALIQGWIFEKSRSVWYIITVHLLFDVVVFLVLVYAHHPEWVPIFLVPAPTPVDNLVDRFYTYVYPMFTLE</sequence>
<feature type="transmembrane region" description="Helical" evidence="1">
    <location>
        <begin position="125"/>
        <end position="144"/>
    </location>
</feature>
<feature type="transmembrane region" description="Helical" evidence="1">
    <location>
        <begin position="84"/>
        <end position="105"/>
    </location>
</feature>
<keyword evidence="1" id="KW-0472">Membrane</keyword>
<evidence type="ECO:0000256" key="1">
    <source>
        <dbReference type="SAM" id="Phobius"/>
    </source>
</evidence>
<feature type="transmembrane region" description="Helical" evidence="1">
    <location>
        <begin position="239"/>
        <end position="259"/>
    </location>
</feature>
<organism evidence="3">
    <name type="scientific">freshwater metagenome</name>
    <dbReference type="NCBI Taxonomy" id="449393"/>
    <lineage>
        <taxon>unclassified sequences</taxon>
        <taxon>metagenomes</taxon>
        <taxon>ecological metagenomes</taxon>
    </lineage>
</organism>
<feature type="transmembrane region" description="Helical" evidence="1">
    <location>
        <begin position="9"/>
        <end position="27"/>
    </location>
</feature>
<feature type="transmembrane region" description="Helical" evidence="1">
    <location>
        <begin position="164"/>
        <end position="186"/>
    </location>
</feature>
<evidence type="ECO:0000259" key="2">
    <source>
        <dbReference type="Pfam" id="PF02517"/>
    </source>
</evidence>
<feature type="transmembrane region" description="Helical" evidence="1">
    <location>
        <begin position="33"/>
        <end position="52"/>
    </location>
</feature>